<protein>
    <submittedName>
        <fullName evidence="2">GNAT family N-acetyltransferase</fullName>
    </submittedName>
</protein>
<dbReference type="EMBL" id="JAAOXG010000044">
    <property type="protein sequence ID" value="NNJ32016.1"/>
    <property type="molecule type" value="Genomic_DNA"/>
</dbReference>
<dbReference type="InterPro" id="IPR016181">
    <property type="entry name" value="Acyl_CoA_acyltransferase"/>
</dbReference>
<name>A0ABX1VXU4_9FIRM</name>
<proteinExistence type="predicted"/>
<dbReference type="Proteomes" id="UP000539052">
    <property type="component" value="Unassembled WGS sequence"/>
</dbReference>
<comment type="caution">
    <text evidence="2">The sequence shown here is derived from an EMBL/GenBank/DDBJ whole genome shotgun (WGS) entry which is preliminary data.</text>
</comment>
<sequence>MREYFIKTVRIGFSKWNKADLNFASQLWGEEEVTRFICSTGKFTKEEIANRLNTEIRNDELYHIQYWPIFELSTDELIGCCGIRSYKSEKHSYELGFHLRKKYWGQGYALEAAKAAIDYSFHILNAKKLYAGHHPENKASEKLLKKLGFQFIGKEFYIPTGLYHPLYEMVNRFNYGK</sequence>
<evidence type="ECO:0000313" key="3">
    <source>
        <dbReference type="Proteomes" id="UP000539052"/>
    </source>
</evidence>
<dbReference type="CDD" id="cd04301">
    <property type="entry name" value="NAT_SF"/>
    <property type="match status" value="1"/>
</dbReference>
<reference evidence="2 3" key="1">
    <citation type="submission" date="2020-03" db="EMBL/GenBank/DDBJ databases">
        <title>Genome Sequence of industrial isolate, B5A.</title>
        <authorList>
            <person name="Sharma S."/>
            <person name="Patil P.B."/>
            <person name="Korpole S."/>
        </authorList>
    </citation>
    <scope>NUCLEOTIDE SEQUENCE [LARGE SCALE GENOMIC DNA]</scope>
    <source>
        <strain evidence="2 3">PI-S10-B5A</strain>
    </source>
</reference>
<feature type="domain" description="N-acetyltransferase" evidence="1">
    <location>
        <begin position="11"/>
        <end position="174"/>
    </location>
</feature>
<dbReference type="PANTHER" id="PTHR43792">
    <property type="entry name" value="GNAT FAMILY, PUTATIVE (AFU_ORTHOLOGUE AFUA_3G00765)-RELATED-RELATED"/>
    <property type="match status" value="1"/>
</dbReference>
<keyword evidence="3" id="KW-1185">Reference proteome</keyword>
<accession>A0ABX1VXU4</accession>
<dbReference type="InterPro" id="IPR051531">
    <property type="entry name" value="N-acetyltransferase"/>
</dbReference>
<dbReference type="SUPFAM" id="SSF55729">
    <property type="entry name" value="Acyl-CoA N-acyltransferases (Nat)"/>
    <property type="match status" value="1"/>
</dbReference>
<evidence type="ECO:0000313" key="2">
    <source>
        <dbReference type="EMBL" id="NNJ32016.1"/>
    </source>
</evidence>
<dbReference type="InterPro" id="IPR000182">
    <property type="entry name" value="GNAT_dom"/>
</dbReference>
<dbReference type="Pfam" id="PF13302">
    <property type="entry name" value="Acetyltransf_3"/>
    <property type="match status" value="1"/>
</dbReference>
<evidence type="ECO:0000259" key="1">
    <source>
        <dbReference type="PROSITE" id="PS51186"/>
    </source>
</evidence>
<dbReference type="RefSeq" id="WP_170823126.1">
    <property type="nucleotide sequence ID" value="NZ_JAAOXG010000044.1"/>
</dbReference>
<dbReference type="PROSITE" id="PS51186">
    <property type="entry name" value="GNAT"/>
    <property type="match status" value="1"/>
</dbReference>
<organism evidence="2 3">
    <name type="scientific">Lacrimispora defluvii</name>
    <dbReference type="NCBI Taxonomy" id="2719233"/>
    <lineage>
        <taxon>Bacteria</taxon>
        <taxon>Bacillati</taxon>
        <taxon>Bacillota</taxon>
        <taxon>Clostridia</taxon>
        <taxon>Lachnospirales</taxon>
        <taxon>Lachnospiraceae</taxon>
        <taxon>Lacrimispora</taxon>
    </lineage>
</organism>
<dbReference type="Gene3D" id="3.40.630.30">
    <property type="match status" value="1"/>
</dbReference>
<dbReference type="PANTHER" id="PTHR43792:SF1">
    <property type="entry name" value="N-ACETYLTRANSFERASE DOMAIN-CONTAINING PROTEIN"/>
    <property type="match status" value="1"/>
</dbReference>
<gene>
    <name evidence="2" type="ORF">G9470_19795</name>
</gene>